<name>A0A6L5YQD1_9FIRM</name>
<dbReference type="Gene3D" id="2.60.40.1180">
    <property type="entry name" value="Golgi alpha-mannosidase II"/>
    <property type="match status" value="1"/>
</dbReference>
<dbReference type="InterPro" id="IPR050985">
    <property type="entry name" value="Alpha-glycosidase_related"/>
</dbReference>
<dbReference type="InterPro" id="IPR031705">
    <property type="entry name" value="Glyco_hydro_36_C"/>
</dbReference>
<dbReference type="AlphaFoldDB" id="A0A6L5YQD1"/>
<feature type="binding site" evidence="7">
    <location>
        <position position="200"/>
    </location>
    <ligand>
        <name>substrate</name>
    </ligand>
</feature>
<dbReference type="SUPFAM" id="SSF51445">
    <property type="entry name" value="(Trans)glycosidases"/>
    <property type="match status" value="1"/>
</dbReference>
<evidence type="ECO:0000256" key="7">
    <source>
        <dbReference type="PIRSR" id="PIRSR005536-2"/>
    </source>
</evidence>
<comment type="catalytic activity">
    <reaction evidence="1 5">
        <text>Hydrolysis of terminal, non-reducing alpha-D-galactose residues in alpha-D-galactosides, including galactose oligosaccharides, galactomannans and galactolipids.</text>
        <dbReference type="EC" id="3.2.1.22"/>
    </reaction>
</comment>
<evidence type="ECO:0000259" key="9">
    <source>
        <dbReference type="Pfam" id="PF16875"/>
    </source>
</evidence>
<reference evidence="10 11" key="1">
    <citation type="submission" date="2019-08" db="EMBL/GenBank/DDBJ databases">
        <title>In-depth cultivation of the pig gut microbiome towards novel bacterial diversity and tailored functional studies.</title>
        <authorList>
            <person name="Wylensek D."/>
            <person name="Hitch T.C.A."/>
            <person name="Clavel T."/>
        </authorList>
    </citation>
    <scope>NUCLEOTIDE SEQUENCE [LARGE SCALE GENOMIC DNA]</scope>
    <source>
        <strain evidence="10 11">MUC/MUC-530-WT-4D</strain>
    </source>
</reference>
<keyword evidence="4 5" id="KW-0326">Glycosidase</keyword>
<feature type="binding site" evidence="7">
    <location>
        <position position="444"/>
    </location>
    <ligand>
        <name>substrate</name>
    </ligand>
</feature>
<evidence type="ECO:0000259" key="8">
    <source>
        <dbReference type="Pfam" id="PF16874"/>
    </source>
</evidence>
<organism evidence="10 11">
    <name type="scientific">Roseburia porci</name>
    <dbReference type="NCBI Taxonomy" id="2605790"/>
    <lineage>
        <taxon>Bacteria</taxon>
        <taxon>Bacillati</taxon>
        <taxon>Bacillota</taxon>
        <taxon>Clostridia</taxon>
        <taxon>Lachnospirales</taxon>
        <taxon>Lachnospiraceae</taxon>
        <taxon>Roseburia</taxon>
    </lineage>
</organism>
<dbReference type="RefSeq" id="WP_154429585.1">
    <property type="nucleotide sequence ID" value="NZ_VUNI01000007.1"/>
</dbReference>
<feature type="domain" description="Glycosyl hydrolase family 36 N-terminal" evidence="9">
    <location>
        <begin position="26"/>
        <end position="284"/>
    </location>
</feature>
<dbReference type="GO" id="GO:0016052">
    <property type="term" value="P:carbohydrate catabolic process"/>
    <property type="evidence" value="ECO:0007669"/>
    <property type="project" value="InterPro"/>
</dbReference>
<sequence>MIRKLENIMVLDTEHTTYCFKILPTGQLEHLYYGEKIIIDSAAEAEVLSEKHAFAPGNTNVYDAAHTSYSLEDMRLEMSSYGKGDIREPFVELVHADGGMTSDFVYEESLITEGKEPFVTLPGSYEENGKVEHLTVIMKDHNYGLVLELNYYVFPKKDVITRASKLINESEDSVWLKRLMSTQLDFETDDYILTTFNGSWAREMQRHDIRVCAGKHVNASYTGTSSNRANPFVMLSKATTSEDTGICYGMNLIYSGNHYEAAEVNGYHKTRFVAGINPQSFSFEVRPGEFFESPEAVMTCSTEGFNGMSRRMHAFVRACICRGEWRDKIRPVLLNSWEAAYFDISENKLLKLAKAGKAAGIELFVMDDGWFGHRNDDKSSLGDWYVNKKKLPNGLEGLVKKINALGLDFGIWVEPEMVNTDSDLYRAHPEWTMEIPGKPHSEGRNQRILDLANPKVVEYIIEEMTKVFSSANISYVKWDMNRIFSDYYSQYLDYEHQGETAHRYVLGLYRAMKTLTERFPQILFEGCAAGGNRFDLGILSYFPQIWASDDTDAAYRVQAQTNYSYGYPMSCVSAHVSACPNHQTLRNTPLDTRFHVAAFGICGYECNFCDMSKEELRQIKEQITLYKEWREVLQHGEFYRGRNGQNLYEWTCVSKDRKNAVGMLMQYMVQPNTQFEQYIPKGLIKEDKYKLFNQELTYNIKEFGDLVNTQSPIHIKQGSLVQHVVSRFVTMPGEKEEVTASGSLLMNGGIKLKQAFAATGYSNEVRYFQDFSSRMYFLKSMNS</sequence>
<feature type="binding site" evidence="7">
    <location>
        <position position="527"/>
    </location>
    <ligand>
        <name>substrate</name>
    </ligand>
</feature>
<dbReference type="CDD" id="cd14791">
    <property type="entry name" value="GH36"/>
    <property type="match status" value="1"/>
</dbReference>
<feature type="binding site" evidence="7">
    <location>
        <begin position="367"/>
        <end position="368"/>
    </location>
    <ligand>
        <name>substrate</name>
    </ligand>
</feature>
<dbReference type="PANTHER" id="PTHR43053">
    <property type="entry name" value="GLYCOSIDASE FAMILY 31"/>
    <property type="match status" value="1"/>
</dbReference>
<dbReference type="InterPro" id="IPR038417">
    <property type="entry name" value="Alpga-gal_N_sf"/>
</dbReference>
<dbReference type="InterPro" id="IPR017853">
    <property type="entry name" value="GH"/>
</dbReference>
<comment type="caution">
    <text evidence="10">The sequence shown here is derived from an EMBL/GenBank/DDBJ whole genome shotgun (WGS) entry which is preliminary data.</text>
</comment>
<dbReference type="InterPro" id="IPR013785">
    <property type="entry name" value="Aldolase_TIM"/>
</dbReference>
<feature type="domain" description="Glycosyl hydrolase family 36 C-terminal" evidence="8">
    <location>
        <begin position="649"/>
        <end position="778"/>
    </location>
</feature>
<dbReference type="PIRSF" id="PIRSF005536">
    <property type="entry name" value="Agal"/>
    <property type="match status" value="1"/>
</dbReference>
<dbReference type="PROSITE" id="PS00512">
    <property type="entry name" value="ALPHA_GALACTOSIDASE"/>
    <property type="match status" value="1"/>
</dbReference>
<dbReference type="EMBL" id="VUNI01000007">
    <property type="protein sequence ID" value="MST74620.1"/>
    <property type="molecule type" value="Genomic_DNA"/>
</dbReference>
<dbReference type="InterPro" id="IPR013780">
    <property type="entry name" value="Glyco_hydro_b"/>
</dbReference>
<dbReference type="PANTHER" id="PTHR43053:SF3">
    <property type="entry name" value="ALPHA-GALACTOSIDASE C-RELATED"/>
    <property type="match status" value="1"/>
</dbReference>
<evidence type="ECO:0000256" key="3">
    <source>
        <dbReference type="ARBA" id="ARBA00022801"/>
    </source>
</evidence>
<evidence type="ECO:0000313" key="10">
    <source>
        <dbReference type="EMBL" id="MST74620.1"/>
    </source>
</evidence>
<feature type="binding site" evidence="7">
    <location>
        <begin position="477"/>
        <end position="481"/>
    </location>
    <ligand>
        <name>substrate</name>
    </ligand>
</feature>
<feature type="active site" description="Proton donor" evidence="6">
    <location>
        <position position="549"/>
    </location>
</feature>
<evidence type="ECO:0000256" key="6">
    <source>
        <dbReference type="PIRSR" id="PIRSR005536-1"/>
    </source>
</evidence>
<evidence type="ECO:0000256" key="1">
    <source>
        <dbReference type="ARBA" id="ARBA00001255"/>
    </source>
</evidence>
<feature type="active site" description="Nucleophile" evidence="6">
    <location>
        <position position="479"/>
    </location>
</feature>
<dbReference type="FunFam" id="3.20.20.70:FF:000118">
    <property type="entry name" value="Alpha-galactosidase"/>
    <property type="match status" value="1"/>
</dbReference>
<evidence type="ECO:0000256" key="5">
    <source>
        <dbReference type="PIRNR" id="PIRNR005536"/>
    </source>
</evidence>
<dbReference type="Pfam" id="PF16875">
    <property type="entry name" value="Glyco_hydro_36N"/>
    <property type="match status" value="1"/>
</dbReference>
<dbReference type="Gene3D" id="3.20.20.70">
    <property type="entry name" value="Aldolase class I"/>
    <property type="match status" value="1"/>
</dbReference>
<gene>
    <name evidence="10" type="ORF">FYJ75_06140</name>
</gene>
<dbReference type="InterPro" id="IPR031704">
    <property type="entry name" value="Glyco_hydro_36_N"/>
</dbReference>
<dbReference type="PRINTS" id="PR00743">
    <property type="entry name" value="GLHYDRLASE36"/>
</dbReference>
<dbReference type="Gene3D" id="2.70.98.60">
    <property type="entry name" value="alpha-galactosidase from lactobacil brevis"/>
    <property type="match status" value="1"/>
</dbReference>
<proteinExistence type="inferred from homology"/>
<dbReference type="Pfam" id="PF02065">
    <property type="entry name" value="Melibiase"/>
    <property type="match status" value="1"/>
</dbReference>
<dbReference type="GO" id="GO:0004557">
    <property type="term" value="F:alpha-galactosidase activity"/>
    <property type="evidence" value="ECO:0007669"/>
    <property type="project" value="UniProtKB-UniRule"/>
</dbReference>
<evidence type="ECO:0000256" key="4">
    <source>
        <dbReference type="ARBA" id="ARBA00023295"/>
    </source>
</evidence>
<evidence type="ECO:0000313" key="11">
    <source>
        <dbReference type="Proteomes" id="UP000474024"/>
    </source>
</evidence>
<comment type="similarity">
    <text evidence="5">Belongs to the glycosyl hydrolase.</text>
</comment>
<keyword evidence="3 5" id="KW-0378">Hydrolase</keyword>
<dbReference type="InterPro" id="IPR002252">
    <property type="entry name" value="Glyco_hydro_36"/>
</dbReference>
<dbReference type="EC" id="3.2.1.22" evidence="2 5"/>
<evidence type="ECO:0000256" key="2">
    <source>
        <dbReference type="ARBA" id="ARBA00012755"/>
    </source>
</evidence>
<keyword evidence="11" id="KW-1185">Reference proteome</keyword>
<dbReference type="Proteomes" id="UP000474024">
    <property type="component" value="Unassembled WGS sequence"/>
</dbReference>
<accession>A0A6L5YQD1</accession>
<feature type="binding site" evidence="7">
    <location>
        <position position="549"/>
    </location>
    <ligand>
        <name>substrate</name>
    </ligand>
</feature>
<dbReference type="InterPro" id="IPR000111">
    <property type="entry name" value="Glyco_hydro_27/36_CS"/>
</dbReference>
<dbReference type="Pfam" id="PF16874">
    <property type="entry name" value="Glyco_hydro_36C"/>
    <property type="match status" value="1"/>
</dbReference>
<protein>
    <recommendedName>
        <fullName evidence="2 5">Alpha-galactosidase</fullName>
        <ecNumber evidence="2 5">3.2.1.22</ecNumber>
    </recommendedName>
</protein>